<protein>
    <submittedName>
        <fullName evidence="6">Uncharacterized protein</fullName>
    </submittedName>
</protein>
<evidence type="ECO:0000256" key="2">
    <source>
        <dbReference type="ARBA" id="ARBA00022525"/>
    </source>
</evidence>
<evidence type="ECO:0000313" key="7">
    <source>
        <dbReference type="Proteomes" id="UP001371305"/>
    </source>
</evidence>
<evidence type="ECO:0000256" key="3">
    <source>
        <dbReference type="ARBA" id="ARBA00022729"/>
    </source>
</evidence>
<evidence type="ECO:0000256" key="4">
    <source>
        <dbReference type="ARBA" id="ARBA00022837"/>
    </source>
</evidence>
<reference evidence="6 7" key="1">
    <citation type="submission" date="2024-04" db="EMBL/GenBank/DDBJ databases">
        <title>Luteolibacter sp. isolated from soil.</title>
        <authorList>
            <person name="An J."/>
        </authorList>
    </citation>
    <scope>NUCLEOTIDE SEQUENCE [LARGE SCALE GENOMIC DNA]</scope>
    <source>
        <strain evidence="6 7">Y139</strain>
    </source>
</reference>
<evidence type="ECO:0000256" key="1">
    <source>
        <dbReference type="ARBA" id="ARBA00004613"/>
    </source>
</evidence>
<organism evidence="6 7">
    <name type="scientific">Luteolibacter soli</name>
    <dbReference type="NCBI Taxonomy" id="3135280"/>
    <lineage>
        <taxon>Bacteria</taxon>
        <taxon>Pseudomonadati</taxon>
        <taxon>Verrucomicrobiota</taxon>
        <taxon>Verrucomicrobiia</taxon>
        <taxon>Verrucomicrobiales</taxon>
        <taxon>Verrucomicrobiaceae</taxon>
        <taxon>Luteolibacter</taxon>
    </lineage>
</organism>
<keyword evidence="4" id="KW-0106">Calcium</keyword>
<dbReference type="EMBL" id="JBBUKT010000001">
    <property type="protein sequence ID" value="MEK7949648.1"/>
    <property type="molecule type" value="Genomic_DNA"/>
</dbReference>
<comment type="caution">
    <text evidence="6">The sequence shown here is derived from an EMBL/GenBank/DDBJ whole genome shotgun (WGS) entry which is preliminary data.</text>
</comment>
<evidence type="ECO:0000256" key="5">
    <source>
        <dbReference type="SAM" id="MobiDB-lite"/>
    </source>
</evidence>
<dbReference type="RefSeq" id="WP_341403067.1">
    <property type="nucleotide sequence ID" value="NZ_JBBUKT010000001.1"/>
</dbReference>
<dbReference type="PANTHER" id="PTHR37467">
    <property type="entry name" value="EXPORTED CALCIUM-BINDING GLYCOPROTEIN-RELATED"/>
    <property type="match status" value="1"/>
</dbReference>
<evidence type="ECO:0000313" key="6">
    <source>
        <dbReference type="EMBL" id="MEK7949648.1"/>
    </source>
</evidence>
<feature type="region of interest" description="Disordered" evidence="5">
    <location>
        <begin position="81"/>
        <end position="105"/>
    </location>
</feature>
<dbReference type="PANTHER" id="PTHR37467:SF1">
    <property type="entry name" value="EXPORTED CALCIUM-BINDING GLYCOPROTEIN"/>
    <property type="match status" value="1"/>
</dbReference>
<dbReference type="Proteomes" id="UP001371305">
    <property type="component" value="Unassembled WGS sequence"/>
</dbReference>
<gene>
    <name evidence="6" type="ORF">WKV53_04035</name>
</gene>
<feature type="region of interest" description="Disordered" evidence="5">
    <location>
        <begin position="261"/>
        <end position="357"/>
    </location>
</feature>
<keyword evidence="7" id="KW-1185">Reference proteome</keyword>
<accession>A0ABU9APL2</accession>
<dbReference type="InterPro" id="IPR059100">
    <property type="entry name" value="TSP3_bac"/>
</dbReference>
<keyword evidence="2" id="KW-0964">Secreted</keyword>
<dbReference type="Pfam" id="PF18884">
    <property type="entry name" value="TSP3_bac"/>
    <property type="match status" value="2"/>
</dbReference>
<dbReference type="InterPro" id="IPR053180">
    <property type="entry name" value="Ca-binding_acidic-repeat"/>
</dbReference>
<feature type="compositionally biased region" description="Basic and acidic residues" evidence="5">
    <location>
        <begin position="93"/>
        <end position="105"/>
    </location>
</feature>
<name>A0ABU9APL2_9BACT</name>
<keyword evidence="3" id="KW-0732">Signal</keyword>
<proteinExistence type="predicted"/>
<sequence>MNGKILCSVAICGAGLPLQAQLIGTEAFAYPNGPIANRAGGTGFNRDQFDKTVTAGTSDWDNVVGVPLVVGNVLTTENSSAKREYNGPVEGIGKGENDGQDDHERSGAIRNVGRVFYRFTMTRGPETTWSGASSYDFGAERVFFGVPGGNGPTTGSVEFGCVACVGNGNYYFTGIPADTAPHTIVTVIDFDHDFIGMWVDPTATDYYDSVDGSSSVDAGGPYTAELWSTAVRLGSSPGGPTAWDDLSVALDPISVGLRDGSDVDGDGLPASFEALHGLDDHDDGTSGESSPGAKDGPNGALGDPDGDKIGNLVEYDDGTFPNEADSDLDGLDDAREKALGTDPLNPDTDRDGLTDSDEVNVHATDPLLADSDGDGTADFTAIALKLAPRKTGDAPASHGNKDLVGIEFFDDYTDGTIAGFSGGRGWDYDNVARDETFTGHTTLKSPWTNVVGASAIKSGALLTRTGSAKRAFHGGSANTKAVVGERSGSWREDAAATGINGSNVLYVKVSLTRQEGVSWSGLSIYEFERERIFLGVPAAANVRSGKQEFAIEQTSTGARAFSGVAAVFGAPFTLVAKLDFADSRVDLRMDPDLSIPEASSPIAATLRITPIQMNATGVRLGSGGTGAAVWDELVVGTTWESLRAQPSEGD</sequence>
<comment type="subcellular location">
    <subcellularLocation>
        <location evidence="1">Secreted</location>
    </subcellularLocation>
</comment>